<dbReference type="EMBL" id="AB767244">
    <property type="protein sequence ID" value="BAM68831.1"/>
    <property type="molecule type" value="Genomic_DNA"/>
</dbReference>
<reference evidence="1 2" key="1">
    <citation type="journal article" date="2013" name="Genome Announc.">
        <title>Complete Genome Sequence of a Novel Myovirus Which Infects Atypical Strains of Edwardsiella tarda.</title>
        <authorList>
            <person name="Yasuike M."/>
            <person name="Sugaya E."/>
            <person name="Nakamura Y."/>
            <person name="Shigenobu Y."/>
            <person name="Kawato Y."/>
            <person name="Kai W."/>
            <person name="Nagai S."/>
            <person name="Fujiwara A."/>
            <person name="Sano M."/>
            <person name="Kobayashi T."/>
            <person name="Nakai T."/>
        </authorList>
    </citation>
    <scope>NUCLEOTIDE SEQUENCE [LARGE SCALE GENOMIC DNA]</scope>
</reference>
<accession>L0MYF3</accession>
<dbReference type="KEGG" id="vg:14515940"/>
<name>L0MYF3_9CAUD</name>
<keyword evidence="2" id="KW-1185">Reference proteome</keyword>
<organism evidence="1 2">
    <name type="scientific">Edwardsiella phage MSW-3</name>
    <dbReference type="NCBI Taxonomy" id="1264700"/>
    <lineage>
        <taxon>Viruses</taxon>
        <taxon>Duplodnaviria</taxon>
        <taxon>Heunggongvirae</taxon>
        <taxon>Uroviricota</taxon>
        <taxon>Caudoviricetes</taxon>
        <taxon>Yokohamavirus</taxon>
        <taxon>Yokohamavirus MSW3</taxon>
    </lineage>
</organism>
<dbReference type="GeneID" id="14515940"/>
<evidence type="ECO:0000313" key="2">
    <source>
        <dbReference type="Proteomes" id="UP000010365"/>
    </source>
</evidence>
<protein>
    <submittedName>
        <fullName evidence="1">Uncharacterized protein</fullName>
    </submittedName>
</protein>
<dbReference type="RefSeq" id="YP_007348923.1">
    <property type="nucleotide sequence ID" value="NC_020082.1"/>
</dbReference>
<sequence>MLEHRKAGATFECLGLMFGVSHTSAMRMCRRAK</sequence>
<evidence type="ECO:0000313" key="1">
    <source>
        <dbReference type="EMBL" id="BAM68831.1"/>
    </source>
</evidence>
<proteinExistence type="predicted"/>
<dbReference type="Proteomes" id="UP000010365">
    <property type="component" value="Segment"/>
</dbReference>